<accession>A0A343VRC3</accession>
<gene>
    <name evidence="1" type="ORF">B5P44_p00152</name>
</gene>
<geneLocation type="plasmid" evidence="1">
    <name>pCBMA213_1</name>
</geneLocation>
<dbReference type="AlphaFoldDB" id="A0A343VRC3"/>
<protein>
    <recommendedName>
        <fullName evidence="2">Prevent-host-death protein</fullName>
    </recommendedName>
</protein>
<sequence length="147" mass="16071">MNAIATFTDFLRRPKDVVAKAGDGAVRITRRDAEDLILMRAGDLDRQHDGIALASRIMRATARHPGDMAATVRDVFGWVGALSEDEQAEFADEVDGLVWCAAELGEYTQLLRCILSWQGTAEAYAAGLPRDNADLSWLDDAPSVPRP</sequence>
<keyword evidence="1" id="KW-0614">Plasmid</keyword>
<proteinExistence type="predicted"/>
<dbReference type="EMBL" id="MF600313">
    <property type="protein sequence ID" value="AVN58447.1"/>
    <property type="molecule type" value="Genomic_DNA"/>
</dbReference>
<dbReference type="RefSeq" id="WP_155921901.1">
    <property type="nucleotide sequence ID" value="NZ_MF600313.1"/>
</dbReference>
<organism evidence="1">
    <name type="scientific">Mycolicibacterium sp. CBMA 213</name>
    <dbReference type="NCBI Taxonomy" id="1968788"/>
    <lineage>
        <taxon>Bacteria</taxon>
        <taxon>Bacillati</taxon>
        <taxon>Actinomycetota</taxon>
        <taxon>Actinomycetes</taxon>
        <taxon>Mycobacteriales</taxon>
        <taxon>Mycobacteriaceae</taxon>
        <taxon>Mycolicibacterium</taxon>
    </lineage>
</organism>
<name>A0A343VRC3_9MYCO</name>
<evidence type="ECO:0000313" key="1">
    <source>
        <dbReference type="EMBL" id="AVN58447.1"/>
    </source>
</evidence>
<evidence type="ECO:0008006" key="2">
    <source>
        <dbReference type="Google" id="ProtNLM"/>
    </source>
</evidence>
<reference evidence="1" key="1">
    <citation type="journal article" date="2018" name="Front. Microbiol.">
        <title>Beyond the Limits: tRNA Array Units in Mycobacterium Genomes.</title>
        <authorList>
            <person name="Morgado S.M."/>
            <person name="Vicente A.C."/>
        </authorList>
    </citation>
    <scope>NUCLEOTIDE SEQUENCE</scope>
    <source>
        <strain evidence="1">CBMA 213</strain>
        <plasmid evidence="1">pCBMA213_1</plasmid>
    </source>
</reference>